<evidence type="ECO:0000313" key="3">
    <source>
        <dbReference type="Proteomes" id="UP001596411"/>
    </source>
</evidence>
<evidence type="ECO:0000256" key="1">
    <source>
        <dbReference type="SAM" id="SignalP"/>
    </source>
</evidence>
<gene>
    <name evidence="2" type="ORF">ACFQH5_02955</name>
</gene>
<feature type="chain" id="PRO_5045968082" description="YceI family protein" evidence="1">
    <location>
        <begin position="29"/>
        <end position="201"/>
    </location>
</feature>
<name>A0ABW2ERC5_9GAMM</name>
<reference evidence="3" key="1">
    <citation type="journal article" date="2019" name="Int. J. Syst. Evol. Microbiol.">
        <title>The Global Catalogue of Microorganisms (GCM) 10K type strain sequencing project: providing services to taxonomists for standard genome sequencing and annotation.</title>
        <authorList>
            <consortium name="The Broad Institute Genomics Platform"/>
            <consortium name="The Broad Institute Genome Sequencing Center for Infectious Disease"/>
            <person name="Wu L."/>
            <person name="Ma J."/>
        </authorList>
    </citation>
    <scope>NUCLEOTIDE SEQUENCE [LARGE SCALE GENOMIC DNA]</scope>
    <source>
        <strain evidence="3">CGMCC 1.13666</strain>
    </source>
</reference>
<sequence>MMKAPAMKATLPSLFLSLLALSALPAQAAWQLDGENSKVEATVIAITPQGPSPHTHQIRDLHGDIDAEGRLRLPLRLAQTDVLDRLGPLPPWLSGFTDRPLATLTTQLAPQRLDSLAVGDSRVETLTMTMEANGRHHQTPVPLRFSRLDGTTIRVTAAERMVLDGQELMANPTLRGVLLMLGYEQIGDEVPVNLDALLVDR</sequence>
<comment type="caution">
    <text evidence="2">The sequence shown here is derived from an EMBL/GenBank/DDBJ whole genome shotgun (WGS) entry which is preliminary data.</text>
</comment>
<organism evidence="2 3">
    <name type="scientific">Halomonas salifodinae</name>
    <dbReference type="NCBI Taxonomy" id="438745"/>
    <lineage>
        <taxon>Bacteria</taxon>
        <taxon>Pseudomonadati</taxon>
        <taxon>Pseudomonadota</taxon>
        <taxon>Gammaproteobacteria</taxon>
        <taxon>Oceanospirillales</taxon>
        <taxon>Halomonadaceae</taxon>
        <taxon>Halomonas</taxon>
    </lineage>
</organism>
<dbReference type="RefSeq" id="WP_346061783.1">
    <property type="nucleotide sequence ID" value="NZ_BAAADR010000004.1"/>
</dbReference>
<dbReference type="Proteomes" id="UP001596411">
    <property type="component" value="Unassembled WGS sequence"/>
</dbReference>
<evidence type="ECO:0000313" key="2">
    <source>
        <dbReference type="EMBL" id="MFC7088510.1"/>
    </source>
</evidence>
<dbReference type="Gene3D" id="2.40.128.110">
    <property type="entry name" value="Lipid/polyisoprenoid-binding, YceI-like"/>
    <property type="match status" value="1"/>
</dbReference>
<accession>A0ABW2ERC5</accession>
<keyword evidence="3" id="KW-1185">Reference proteome</keyword>
<protein>
    <recommendedName>
        <fullName evidence="4">YceI family protein</fullName>
    </recommendedName>
</protein>
<proteinExistence type="predicted"/>
<dbReference type="InterPro" id="IPR036761">
    <property type="entry name" value="TTHA0802/YceI-like_sf"/>
</dbReference>
<keyword evidence="1" id="KW-0732">Signal</keyword>
<dbReference type="EMBL" id="JBHSZP010000002">
    <property type="protein sequence ID" value="MFC7088510.1"/>
    <property type="molecule type" value="Genomic_DNA"/>
</dbReference>
<evidence type="ECO:0008006" key="4">
    <source>
        <dbReference type="Google" id="ProtNLM"/>
    </source>
</evidence>
<feature type="signal peptide" evidence="1">
    <location>
        <begin position="1"/>
        <end position="28"/>
    </location>
</feature>